<sequence>MHRKTVIDFRTLGERYTFTQPIKELKTRNVAEVADLLAQVESYQEQDYYVVGYVSYEAAPAFEEKLTVHKVPLLGDDLKNAFAAAVEKDKATLKNGSVKSDNTVALKEKIYKKLLQQTNSFKTSIFK</sequence>
<evidence type="ECO:0000313" key="2">
    <source>
        <dbReference type="EMBL" id="VTE35315.1"/>
    </source>
</evidence>
<organism evidence="2 3">
    <name type="scientific">Streptococcus pneumoniae</name>
    <dbReference type="NCBI Taxonomy" id="1313"/>
    <lineage>
        <taxon>Bacteria</taxon>
        <taxon>Bacillati</taxon>
        <taxon>Bacillota</taxon>
        <taxon>Bacilli</taxon>
        <taxon>Lactobacillales</taxon>
        <taxon>Streptococcaceae</taxon>
        <taxon>Streptococcus</taxon>
    </lineage>
</organism>
<dbReference type="GO" id="GO:0008270">
    <property type="term" value="F:zinc ion binding"/>
    <property type="evidence" value="ECO:0007669"/>
    <property type="project" value="InterPro"/>
</dbReference>
<dbReference type="Pfam" id="PF07580">
    <property type="entry name" value="Peptidase_M26_C"/>
    <property type="match status" value="1"/>
</dbReference>
<evidence type="ECO:0000259" key="1">
    <source>
        <dbReference type="Pfam" id="PF07580"/>
    </source>
</evidence>
<dbReference type="EMBL" id="CABDLL010000001">
    <property type="protein sequence ID" value="VTE35315.1"/>
    <property type="molecule type" value="Genomic_DNA"/>
</dbReference>
<dbReference type="Proteomes" id="UP000310997">
    <property type="component" value="Unassembled WGS sequence"/>
</dbReference>
<feature type="domain" description="Peptidase M26 C-terminal" evidence="1">
    <location>
        <begin position="76"/>
        <end position="126"/>
    </location>
</feature>
<accession>A0A4F6HIP9</accession>
<proteinExistence type="predicted"/>
<evidence type="ECO:0000313" key="3">
    <source>
        <dbReference type="Proteomes" id="UP000310997"/>
    </source>
</evidence>
<dbReference type="RefSeq" id="WP_050204338.1">
    <property type="nucleotide sequence ID" value="NZ_CVKI02000111.1"/>
</dbReference>
<reference evidence="2 3" key="1">
    <citation type="submission" date="2019-04" db="EMBL/GenBank/DDBJ databases">
        <authorList>
            <consortium name="Pathogen Informatics"/>
        </authorList>
    </citation>
    <scope>NUCLEOTIDE SEQUENCE [LARGE SCALE GENOMIC DNA]</scope>
    <source>
        <strain evidence="2 3">GPSC559</strain>
    </source>
</reference>
<name>A0A4F6HIP9_STREE</name>
<dbReference type="GO" id="GO:0004222">
    <property type="term" value="F:metalloendopeptidase activity"/>
    <property type="evidence" value="ECO:0007669"/>
    <property type="project" value="InterPro"/>
</dbReference>
<gene>
    <name evidence="2" type="ORF">SAMEA4038883_00160</name>
</gene>
<protein>
    <submittedName>
        <fullName evidence="2">Para-aminobenzoate synthetase</fullName>
    </submittedName>
</protein>
<dbReference type="GO" id="GO:0005576">
    <property type="term" value="C:extracellular region"/>
    <property type="evidence" value="ECO:0007669"/>
    <property type="project" value="InterPro"/>
</dbReference>
<dbReference type="InterPro" id="IPR011505">
    <property type="entry name" value="Peptidase_M26_C_dom"/>
</dbReference>
<dbReference type="AlphaFoldDB" id="A0A4F6HIP9"/>